<dbReference type="PANTHER" id="PTHR34404">
    <property type="entry name" value="REGULATORY PROTEIN, FMDB FAMILY"/>
    <property type="match status" value="1"/>
</dbReference>
<evidence type="ECO:0000259" key="1">
    <source>
        <dbReference type="SMART" id="SM00834"/>
    </source>
</evidence>
<name>A0A2J0LD57_9BACT</name>
<dbReference type="PANTHER" id="PTHR34404:SF2">
    <property type="entry name" value="CONSERVED SERINE RICH PROTEIN"/>
    <property type="match status" value="1"/>
</dbReference>
<dbReference type="InterPro" id="IPR013429">
    <property type="entry name" value="Regulatory_FmdB_Zinc_ribbon"/>
</dbReference>
<dbReference type="SMART" id="SM00834">
    <property type="entry name" value="CxxC_CXXC_SSSS"/>
    <property type="match status" value="1"/>
</dbReference>
<protein>
    <submittedName>
        <fullName evidence="2">FmdB family transcriptional regulator</fullName>
    </submittedName>
</protein>
<gene>
    <name evidence="2" type="ORF">COW11_06660</name>
</gene>
<proteinExistence type="predicted"/>
<feature type="domain" description="Putative regulatory protein FmdB zinc ribbon" evidence="1">
    <location>
        <begin position="1"/>
        <end position="41"/>
    </location>
</feature>
<accession>A0A2J0LD57</accession>
<evidence type="ECO:0000313" key="3">
    <source>
        <dbReference type="Proteomes" id="UP000231267"/>
    </source>
</evidence>
<dbReference type="EMBL" id="PFGP01000152">
    <property type="protein sequence ID" value="PIW65801.1"/>
    <property type="molecule type" value="Genomic_DNA"/>
</dbReference>
<dbReference type="Pfam" id="PF09723">
    <property type="entry name" value="Zn_ribbon_8"/>
    <property type="match status" value="1"/>
</dbReference>
<dbReference type="AlphaFoldDB" id="A0A2J0LD57"/>
<reference evidence="2 3" key="1">
    <citation type="submission" date="2017-09" db="EMBL/GenBank/DDBJ databases">
        <title>Depth-based differentiation of microbial function through sediment-hosted aquifers and enrichment of novel symbionts in the deep terrestrial subsurface.</title>
        <authorList>
            <person name="Probst A.J."/>
            <person name="Ladd B."/>
            <person name="Jarett J.K."/>
            <person name="Geller-Mcgrath D.E."/>
            <person name="Sieber C.M."/>
            <person name="Emerson J.B."/>
            <person name="Anantharaman K."/>
            <person name="Thomas B.C."/>
            <person name="Malmstrom R."/>
            <person name="Stieglmeier M."/>
            <person name="Klingl A."/>
            <person name="Woyke T."/>
            <person name="Ryan C.M."/>
            <person name="Banfield J.F."/>
        </authorList>
    </citation>
    <scope>NUCLEOTIDE SEQUENCE [LARGE SCALE GENOMIC DNA]</scope>
    <source>
        <strain evidence="2">CG12_big_fil_rev_8_21_14_0_65_43_15</strain>
    </source>
</reference>
<evidence type="ECO:0000313" key="2">
    <source>
        <dbReference type="EMBL" id="PIW65801.1"/>
    </source>
</evidence>
<comment type="caution">
    <text evidence="2">The sequence shown here is derived from an EMBL/GenBank/DDBJ whole genome shotgun (WGS) entry which is preliminary data.</text>
</comment>
<dbReference type="NCBIfam" id="TIGR02605">
    <property type="entry name" value="CxxC_CxxC_SSSS"/>
    <property type="match status" value="1"/>
</dbReference>
<organism evidence="2 3">
    <name type="scientific">Candidatus Taenaricola geysiri</name>
    <dbReference type="NCBI Taxonomy" id="1974752"/>
    <lineage>
        <taxon>Bacteria</taxon>
        <taxon>Pseudomonadati</taxon>
        <taxon>Candidatus Omnitrophota</taxon>
        <taxon>Candidatus Taenaricola</taxon>
    </lineage>
</organism>
<dbReference type="Proteomes" id="UP000231267">
    <property type="component" value="Unassembled WGS sequence"/>
</dbReference>
<sequence length="78" mass="8841">MPTYDYECKKCGHEFEAQQKMSDKLLDKCPKCSGSLRRLIGKGSGIIFKGSGFYETDYKRKSCEKKDSSDNCKGCPKK</sequence>